<protein>
    <submittedName>
        <fullName evidence="2">Uncharacterized protein</fullName>
    </submittedName>
</protein>
<evidence type="ECO:0000313" key="2">
    <source>
        <dbReference type="EMBL" id="CAE8619179.1"/>
    </source>
</evidence>
<feature type="region of interest" description="Disordered" evidence="1">
    <location>
        <begin position="45"/>
        <end position="81"/>
    </location>
</feature>
<name>A0A813G4E4_POLGL</name>
<accession>A0A813G4E4</accession>
<feature type="compositionally biased region" description="Basic and acidic residues" evidence="1">
    <location>
        <begin position="183"/>
        <end position="197"/>
    </location>
</feature>
<dbReference type="AlphaFoldDB" id="A0A813G4E4"/>
<evidence type="ECO:0000256" key="1">
    <source>
        <dbReference type="SAM" id="MobiDB-lite"/>
    </source>
</evidence>
<sequence length="197" mass="21487">MAPKKEDTWVALRDAGLPSGAFVDRPDDVVTVDEDLDRLRVAWGSGARGPKRRGRAPSQSGLRRNAGLSAVLEDGPTEQENEHRALVWGNGAHPRKAESRLRRLGAGGSAAERLRLVETLRPPKSPTPSEMSTTTLGNLASEFDRNEDCRSEFSCRSGRSRASACPSLMRHAAAEARPGGESWEQKFARAEERASQE</sequence>
<proteinExistence type="predicted"/>
<keyword evidence="3" id="KW-1185">Reference proteome</keyword>
<dbReference type="Proteomes" id="UP000654075">
    <property type="component" value="Unassembled WGS sequence"/>
</dbReference>
<feature type="non-terminal residue" evidence="2">
    <location>
        <position position="197"/>
    </location>
</feature>
<feature type="region of interest" description="Disordered" evidence="1">
    <location>
        <begin position="173"/>
        <end position="197"/>
    </location>
</feature>
<reference evidence="2" key="1">
    <citation type="submission" date="2021-02" db="EMBL/GenBank/DDBJ databases">
        <authorList>
            <person name="Dougan E. K."/>
            <person name="Rhodes N."/>
            <person name="Thang M."/>
            <person name="Chan C."/>
        </authorList>
    </citation>
    <scope>NUCLEOTIDE SEQUENCE</scope>
</reference>
<organism evidence="2 3">
    <name type="scientific">Polarella glacialis</name>
    <name type="common">Dinoflagellate</name>
    <dbReference type="NCBI Taxonomy" id="89957"/>
    <lineage>
        <taxon>Eukaryota</taxon>
        <taxon>Sar</taxon>
        <taxon>Alveolata</taxon>
        <taxon>Dinophyceae</taxon>
        <taxon>Suessiales</taxon>
        <taxon>Suessiaceae</taxon>
        <taxon>Polarella</taxon>
    </lineage>
</organism>
<comment type="caution">
    <text evidence="2">The sequence shown here is derived from an EMBL/GenBank/DDBJ whole genome shotgun (WGS) entry which is preliminary data.</text>
</comment>
<gene>
    <name evidence="2" type="ORF">PGLA1383_LOCUS36772</name>
</gene>
<evidence type="ECO:0000313" key="3">
    <source>
        <dbReference type="Proteomes" id="UP000654075"/>
    </source>
</evidence>
<dbReference type="EMBL" id="CAJNNV010026865">
    <property type="protein sequence ID" value="CAE8619179.1"/>
    <property type="molecule type" value="Genomic_DNA"/>
</dbReference>